<dbReference type="PANTHER" id="PTHR19836:SF19">
    <property type="entry name" value="SMALL RIBOSOMAL SUBUNIT PROTEIN US14M"/>
    <property type="match status" value="1"/>
</dbReference>
<protein>
    <recommendedName>
        <fullName evidence="4">28S ribosomal protein S14, mitochondrial</fullName>
    </recommendedName>
</protein>
<evidence type="ECO:0000256" key="2">
    <source>
        <dbReference type="ARBA" id="ARBA00022980"/>
    </source>
</evidence>
<reference evidence="5 6" key="1">
    <citation type="journal article" date="2019" name="Gigascience">
        <title>Whole-genome sequence of the oriental lung fluke Paragonimus westermani.</title>
        <authorList>
            <person name="Oey H."/>
            <person name="Zakrzewski M."/>
            <person name="Narain K."/>
            <person name="Devi K.R."/>
            <person name="Agatsuma T."/>
            <person name="Nawaratna S."/>
            <person name="Gobert G.N."/>
            <person name="Jones M.K."/>
            <person name="Ragan M.A."/>
            <person name="McManus D.P."/>
            <person name="Krause L."/>
        </authorList>
    </citation>
    <scope>NUCLEOTIDE SEQUENCE [LARGE SCALE GENOMIC DNA]</scope>
    <source>
        <strain evidence="5 6">IND2009</strain>
    </source>
</reference>
<dbReference type="Gene3D" id="1.10.287.1480">
    <property type="match status" value="1"/>
</dbReference>
<dbReference type="AlphaFoldDB" id="A0A5J4NXA6"/>
<dbReference type="GO" id="GO:0005763">
    <property type="term" value="C:mitochondrial small ribosomal subunit"/>
    <property type="evidence" value="ECO:0007669"/>
    <property type="project" value="TreeGrafter"/>
</dbReference>
<dbReference type="GO" id="GO:0006412">
    <property type="term" value="P:translation"/>
    <property type="evidence" value="ECO:0007669"/>
    <property type="project" value="InterPro"/>
</dbReference>
<dbReference type="PANTHER" id="PTHR19836">
    <property type="entry name" value="30S RIBOSOMAL PROTEIN S14"/>
    <property type="match status" value="1"/>
</dbReference>
<evidence type="ECO:0000313" key="6">
    <source>
        <dbReference type="Proteomes" id="UP000324629"/>
    </source>
</evidence>
<evidence type="ECO:0000313" key="5">
    <source>
        <dbReference type="EMBL" id="KAA3680337.1"/>
    </source>
</evidence>
<evidence type="ECO:0000256" key="4">
    <source>
        <dbReference type="ARBA" id="ARBA00083755"/>
    </source>
</evidence>
<dbReference type="SUPFAM" id="SSF57716">
    <property type="entry name" value="Glucocorticoid receptor-like (DNA-binding domain)"/>
    <property type="match status" value="1"/>
</dbReference>
<comment type="similarity">
    <text evidence="1">Belongs to the universal ribosomal protein uS14 family.</text>
</comment>
<dbReference type="Pfam" id="PF00253">
    <property type="entry name" value="Ribosomal_S14"/>
    <property type="match status" value="1"/>
</dbReference>
<evidence type="ECO:0000256" key="1">
    <source>
        <dbReference type="ARBA" id="ARBA00009083"/>
    </source>
</evidence>
<proteinExistence type="inferred from homology"/>
<sequence length="236" mass="28108">MGVFKFNLTVYSSLGFVDTYIFARKMLRHLIPQTLNSAFMTLACKMRSLFLPPRLPRSLIYPHQQTPDKTPDHHHNPEVERLLKEELCGYPPYTARKIRHGFQDAIMIRDYKRRQVAAHYSDLRLRLNAIRKNTILPKEIIDIASLQIASLPRDSCWTRIKNRCVVTSRRRGVQDRWRISRIIWRRYADYNKMSGALWGAWSSNTQSVRRHMFWPPPKNQSVEEYIERYYKQIADN</sequence>
<dbReference type="FunFam" id="1.10.287.1480:FF:000001">
    <property type="entry name" value="30S ribosomal protein S14"/>
    <property type="match status" value="1"/>
</dbReference>
<name>A0A5J4NXA6_9TREM</name>
<dbReference type="EMBL" id="QNGE01000469">
    <property type="protein sequence ID" value="KAA3680337.1"/>
    <property type="molecule type" value="Genomic_DNA"/>
</dbReference>
<evidence type="ECO:0000256" key="3">
    <source>
        <dbReference type="ARBA" id="ARBA00023274"/>
    </source>
</evidence>
<organism evidence="5 6">
    <name type="scientific">Paragonimus westermani</name>
    <dbReference type="NCBI Taxonomy" id="34504"/>
    <lineage>
        <taxon>Eukaryota</taxon>
        <taxon>Metazoa</taxon>
        <taxon>Spiralia</taxon>
        <taxon>Lophotrochozoa</taxon>
        <taxon>Platyhelminthes</taxon>
        <taxon>Trematoda</taxon>
        <taxon>Digenea</taxon>
        <taxon>Plagiorchiida</taxon>
        <taxon>Troglotremata</taxon>
        <taxon>Troglotrematidae</taxon>
        <taxon>Paragonimus</taxon>
    </lineage>
</organism>
<comment type="caution">
    <text evidence="5">The sequence shown here is derived from an EMBL/GenBank/DDBJ whole genome shotgun (WGS) entry which is preliminary data.</text>
</comment>
<dbReference type="Proteomes" id="UP000324629">
    <property type="component" value="Unassembled WGS sequence"/>
</dbReference>
<keyword evidence="6" id="KW-1185">Reference proteome</keyword>
<dbReference type="GO" id="GO:0003735">
    <property type="term" value="F:structural constituent of ribosome"/>
    <property type="evidence" value="ECO:0007669"/>
    <property type="project" value="InterPro"/>
</dbReference>
<keyword evidence="2 5" id="KW-0689">Ribosomal protein</keyword>
<gene>
    <name evidence="5" type="ORF">DEA37_0011214</name>
</gene>
<keyword evidence="3" id="KW-0687">Ribonucleoprotein</keyword>
<accession>A0A5J4NXA6</accession>
<dbReference type="InterPro" id="IPR001209">
    <property type="entry name" value="Ribosomal_uS14"/>
</dbReference>